<gene>
    <name evidence="3" type="ORF">BC936DRAFT_138912</name>
</gene>
<feature type="signal peptide" evidence="2">
    <location>
        <begin position="1"/>
        <end position="23"/>
    </location>
</feature>
<keyword evidence="2" id="KW-0732">Signal</keyword>
<keyword evidence="1" id="KW-1133">Transmembrane helix</keyword>
<keyword evidence="1" id="KW-0812">Transmembrane</keyword>
<protein>
    <submittedName>
        <fullName evidence="3">Uncharacterized protein</fullName>
    </submittedName>
</protein>
<sequence>MSFLQPRALLFHVHILRLQDCLASTTPLQPRLTSSTVLLASLTAHLATSRPSCLVNCSPTASCLFNHAPGPIKTALPLQDRLSSNRITSQPLLPPKYALFVCHLQLLHLHILTSLFLLLSIGLVFLDEASSSYFEDTHPSEWSYLGFLEALKSV</sequence>
<dbReference type="Proteomes" id="UP000268093">
    <property type="component" value="Unassembled WGS sequence"/>
</dbReference>
<keyword evidence="4" id="KW-1185">Reference proteome</keyword>
<evidence type="ECO:0000256" key="1">
    <source>
        <dbReference type="SAM" id="Phobius"/>
    </source>
</evidence>
<proteinExistence type="predicted"/>
<name>A0A433BDU3_9FUNG</name>
<evidence type="ECO:0000256" key="2">
    <source>
        <dbReference type="SAM" id="SignalP"/>
    </source>
</evidence>
<organism evidence="3 4">
    <name type="scientific">Jimgerdemannia flammicorona</name>
    <dbReference type="NCBI Taxonomy" id="994334"/>
    <lineage>
        <taxon>Eukaryota</taxon>
        <taxon>Fungi</taxon>
        <taxon>Fungi incertae sedis</taxon>
        <taxon>Mucoromycota</taxon>
        <taxon>Mucoromycotina</taxon>
        <taxon>Endogonomycetes</taxon>
        <taxon>Endogonales</taxon>
        <taxon>Endogonaceae</taxon>
        <taxon>Jimgerdemannia</taxon>
    </lineage>
</organism>
<dbReference type="EMBL" id="RBNI01013954">
    <property type="protein sequence ID" value="RUP24493.1"/>
    <property type="molecule type" value="Genomic_DNA"/>
</dbReference>
<comment type="caution">
    <text evidence="3">The sequence shown here is derived from an EMBL/GenBank/DDBJ whole genome shotgun (WGS) entry which is preliminary data.</text>
</comment>
<accession>A0A433BDU3</accession>
<feature type="chain" id="PRO_5019217189" evidence="2">
    <location>
        <begin position="24"/>
        <end position="154"/>
    </location>
</feature>
<keyword evidence="1" id="KW-0472">Membrane</keyword>
<dbReference type="AlphaFoldDB" id="A0A433BDU3"/>
<evidence type="ECO:0000313" key="4">
    <source>
        <dbReference type="Proteomes" id="UP000268093"/>
    </source>
</evidence>
<evidence type="ECO:0000313" key="3">
    <source>
        <dbReference type="EMBL" id="RUP24493.1"/>
    </source>
</evidence>
<reference evidence="3 4" key="1">
    <citation type="journal article" date="2018" name="New Phytol.">
        <title>Phylogenomics of Endogonaceae and evolution of mycorrhizas within Mucoromycota.</title>
        <authorList>
            <person name="Chang Y."/>
            <person name="Desiro A."/>
            <person name="Na H."/>
            <person name="Sandor L."/>
            <person name="Lipzen A."/>
            <person name="Clum A."/>
            <person name="Barry K."/>
            <person name="Grigoriev I.V."/>
            <person name="Martin F.M."/>
            <person name="Stajich J.E."/>
            <person name="Smith M.E."/>
            <person name="Bonito G."/>
            <person name="Spatafora J.W."/>
        </authorList>
    </citation>
    <scope>NUCLEOTIDE SEQUENCE [LARGE SCALE GENOMIC DNA]</scope>
    <source>
        <strain evidence="3 4">GMNB39</strain>
    </source>
</reference>
<feature type="transmembrane region" description="Helical" evidence="1">
    <location>
        <begin position="97"/>
        <end position="126"/>
    </location>
</feature>